<protein>
    <submittedName>
        <fullName evidence="3">MPDZ</fullName>
    </submittedName>
</protein>
<proteinExistence type="predicted"/>
<feature type="region of interest" description="Disordered" evidence="1">
    <location>
        <begin position="1"/>
        <end position="42"/>
    </location>
</feature>
<dbReference type="CDD" id="cd06670">
    <property type="entry name" value="PDZ6_MUPP1-like"/>
    <property type="match status" value="1"/>
</dbReference>
<dbReference type="PROSITE" id="PS50106">
    <property type="entry name" value="PDZ"/>
    <property type="match status" value="1"/>
</dbReference>
<dbReference type="Gene3D" id="2.30.42.10">
    <property type="match status" value="1"/>
</dbReference>
<dbReference type="OrthoDB" id="6022242at2759"/>
<evidence type="ECO:0000313" key="4">
    <source>
        <dbReference type="Proteomes" id="UP000683360"/>
    </source>
</evidence>
<keyword evidence="4" id="KW-1185">Reference proteome</keyword>
<gene>
    <name evidence="3" type="ORF">MEDL_60755</name>
</gene>
<feature type="domain" description="PDZ" evidence="2">
    <location>
        <begin position="380"/>
        <end position="450"/>
    </location>
</feature>
<dbReference type="SMART" id="SM00228">
    <property type="entry name" value="PDZ"/>
    <property type="match status" value="1"/>
</dbReference>
<organism evidence="3 4">
    <name type="scientific">Mytilus edulis</name>
    <name type="common">Blue mussel</name>
    <dbReference type="NCBI Taxonomy" id="6550"/>
    <lineage>
        <taxon>Eukaryota</taxon>
        <taxon>Metazoa</taxon>
        <taxon>Spiralia</taxon>
        <taxon>Lophotrochozoa</taxon>
        <taxon>Mollusca</taxon>
        <taxon>Bivalvia</taxon>
        <taxon>Autobranchia</taxon>
        <taxon>Pteriomorphia</taxon>
        <taxon>Mytilida</taxon>
        <taxon>Mytiloidea</taxon>
        <taxon>Mytilidae</taxon>
        <taxon>Mytilinae</taxon>
        <taxon>Mytilus</taxon>
    </lineage>
</organism>
<feature type="compositionally biased region" description="Acidic residues" evidence="1">
    <location>
        <begin position="25"/>
        <end position="34"/>
    </location>
</feature>
<feature type="compositionally biased region" description="Polar residues" evidence="1">
    <location>
        <begin position="1"/>
        <end position="10"/>
    </location>
</feature>
<dbReference type="AlphaFoldDB" id="A0A8S3USG6"/>
<dbReference type="SUPFAM" id="SSF50156">
    <property type="entry name" value="PDZ domain-like"/>
    <property type="match status" value="1"/>
</dbReference>
<evidence type="ECO:0000256" key="1">
    <source>
        <dbReference type="SAM" id="MobiDB-lite"/>
    </source>
</evidence>
<comment type="caution">
    <text evidence="3">The sequence shown here is derived from an EMBL/GenBank/DDBJ whole genome shotgun (WGS) entry which is preliminary data.</text>
</comment>
<evidence type="ECO:0000313" key="3">
    <source>
        <dbReference type="EMBL" id="CAG2248963.1"/>
    </source>
</evidence>
<dbReference type="EMBL" id="CAJPWZ010002953">
    <property type="protein sequence ID" value="CAG2248963.1"/>
    <property type="molecule type" value="Genomic_DNA"/>
</dbReference>
<dbReference type="PANTHER" id="PTHR34239:SF2">
    <property type="entry name" value="TRANSPOSABLE ELEMENT P TRANSPOSASE_THAP9 CONSERVED DOMAIN-CONTAINING PROTEIN"/>
    <property type="match status" value="1"/>
</dbReference>
<dbReference type="Pfam" id="PF00595">
    <property type="entry name" value="PDZ"/>
    <property type="match status" value="1"/>
</dbReference>
<feature type="region of interest" description="Disordered" evidence="1">
    <location>
        <begin position="472"/>
        <end position="498"/>
    </location>
</feature>
<dbReference type="InterPro" id="IPR001478">
    <property type="entry name" value="PDZ"/>
</dbReference>
<sequence length="562" mass="62116">MKEARQNSNADRYELASAPEHPVAPEEDEGEGEVDFSQYDIFGNNADDEFESEVNSEEEFAYAIPKIFEDDDKFGDETHKSIAALVNAVTNRKSVITEIAKDYKVPSNSKSLAPPKVNPEIWHLLNRQARSDDLSFQTIQRILGFGIVPVIRTAEALTKPDAVKTVAKMRVNINNALSMLCAAFFEISYVRRMTLKNNMDQKYHQLCTRHLDVTEYLFGDDVSKKVKDINDAQKMKGVVNTATSKNWRQGGCSYGCPPGFLVNKEKSVFIPTQRIIFLGYLIDSVQFKVFLTEEKNTKDFEKCKKIYSLYNPVIRESPDQADAAGSIPIPHSSPQPITSDLKQASPSSSLSPGRSPISSPSLMRTLSGGADSLPVSLEKQIKIRKGNDQLGLTVESTDKGINGCHVKSIATNSAVGKDGRIKVGDYIVNVNNESTRKITNAQVRAIIRRASLLGFDISITYISSEDAAAYKSSRVDDTSPPPPTMMPSPNANLSPLAQPKNEINSPVKIEAAEKLKTAEVTRLGQQTWGPPRTIELYRQPDKSLGISIVGELKIFTLPEIQK</sequence>
<evidence type="ECO:0000259" key="2">
    <source>
        <dbReference type="PROSITE" id="PS50106"/>
    </source>
</evidence>
<name>A0A8S3USG6_MYTED</name>
<feature type="region of interest" description="Disordered" evidence="1">
    <location>
        <begin position="321"/>
        <end position="363"/>
    </location>
</feature>
<dbReference type="PANTHER" id="PTHR34239">
    <property type="entry name" value="APPLE DOMAIN-CONTAINING PROTEIN"/>
    <property type="match status" value="1"/>
</dbReference>
<dbReference type="InterPro" id="IPR036034">
    <property type="entry name" value="PDZ_sf"/>
</dbReference>
<accession>A0A8S3USG6</accession>
<dbReference type="Proteomes" id="UP000683360">
    <property type="component" value="Unassembled WGS sequence"/>
</dbReference>
<feature type="compositionally biased region" description="Low complexity" evidence="1">
    <location>
        <begin position="326"/>
        <end position="361"/>
    </location>
</feature>
<reference evidence="3" key="1">
    <citation type="submission" date="2021-03" db="EMBL/GenBank/DDBJ databases">
        <authorList>
            <person name="Bekaert M."/>
        </authorList>
    </citation>
    <scope>NUCLEOTIDE SEQUENCE</scope>
</reference>